<dbReference type="AlphaFoldDB" id="X1J258"/>
<evidence type="ECO:0000313" key="1">
    <source>
        <dbReference type="EMBL" id="GAH88042.1"/>
    </source>
</evidence>
<organism evidence="1">
    <name type="scientific">marine sediment metagenome</name>
    <dbReference type="NCBI Taxonomy" id="412755"/>
    <lineage>
        <taxon>unclassified sequences</taxon>
        <taxon>metagenomes</taxon>
        <taxon>ecological metagenomes</taxon>
    </lineage>
</organism>
<accession>X1J258</accession>
<proteinExistence type="predicted"/>
<dbReference type="EMBL" id="BARU01037449">
    <property type="protein sequence ID" value="GAH88042.1"/>
    <property type="molecule type" value="Genomic_DNA"/>
</dbReference>
<sequence length="41" mass="4927">EREFAVQKVGELIKTRGFEINLHLYKIVHIDDQDVLFERVK</sequence>
<comment type="caution">
    <text evidence="1">The sequence shown here is derived from an EMBL/GenBank/DDBJ whole genome shotgun (WGS) entry which is preliminary data.</text>
</comment>
<gene>
    <name evidence="1" type="ORF">S03H2_58354</name>
</gene>
<name>X1J258_9ZZZZ</name>
<protein>
    <submittedName>
        <fullName evidence="1">Uncharacterized protein</fullName>
    </submittedName>
</protein>
<reference evidence="1" key="1">
    <citation type="journal article" date="2014" name="Front. Microbiol.">
        <title>High frequency of phylogenetically diverse reductive dehalogenase-homologous genes in deep subseafloor sedimentary metagenomes.</title>
        <authorList>
            <person name="Kawai M."/>
            <person name="Futagami T."/>
            <person name="Toyoda A."/>
            <person name="Takaki Y."/>
            <person name="Nishi S."/>
            <person name="Hori S."/>
            <person name="Arai W."/>
            <person name="Tsubouchi T."/>
            <person name="Morono Y."/>
            <person name="Uchiyama I."/>
            <person name="Ito T."/>
            <person name="Fujiyama A."/>
            <person name="Inagaki F."/>
            <person name="Takami H."/>
        </authorList>
    </citation>
    <scope>NUCLEOTIDE SEQUENCE</scope>
    <source>
        <strain evidence="1">Expedition CK06-06</strain>
    </source>
</reference>
<feature type="non-terminal residue" evidence="1">
    <location>
        <position position="1"/>
    </location>
</feature>